<keyword evidence="9" id="KW-1185">Reference proteome</keyword>
<dbReference type="AlphaFoldDB" id="A0AAU9JDG6"/>
<reference evidence="8" key="1">
    <citation type="submission" date="2021-09" db="EMBL/GenBank/DDBJ databases">
        <authorList>
            <consortium name="AG Swart"/>
            <person name="Singh M."/>
            <person name="Singh A."/>
            <person name="Seah K."/>
            <person name="Emmerich C."/>
        </authorList>
    </citation>
    <scope>NUCLEOTIDE SEQUENCE</scope>
    <source>
        <strain evidence="8">ATCC30299</strain>
    </source>
</reference>
<dbReference type="CDD" id="cd00051">
    <property type="entry name" value="EFh"/>
    <property type="match status" value="1"/>
</dbReference>
<keyword evidence="2" id="KW-0519">Myristate</keyword>
<dbReference type="PANTHER" id="PTHR23055">
    <property type="entry name" value="CALCIUM BINDING PROTEINS"/>
    <property type="match status" value="1"/>
</dbReference>
<protein>
    <recommendedName>
        <fullName evidence="7">EF-hand domain-containing protein</fullName>
    </recommendedName>
</protein>
<evidence type="ECO:0000259" key="7">
    <source>
        <dbReference type="PROSITE" id="PS50222"/>
    </source>
</evidence>
<evidence type="ECO:0000256" key="5">
    <source>
        <dbReference type="ARBA" id="ARBA00022837"/>
    </source>
</evidence>
<dbReference type="InterPro" id="IPR002048">
    <property type="entry name" value="EF_hand_dom"/>
</dbReference>
<keyword evidence="5" id="KW-0106">Calcium</keyword>
<dbReference type="PROSITE" id="PS00018">
    <property type="entry name" value="EF_HAND_1"/>
    <property type="match status" value="1"/>
</dbReference>
<evidence type="ECO:0000256" key="1">
    <source>
        <dbReference type="ARBA" id="ARBA00006049"/>
    </source>
</evidence>
<keyword evidence="4" id="KW-0677">Repeat</keyword>
<accession>A0AAU9JDG6</accession>
<evidence type="ECO:0000256" key="6">
    <source>
        <dbReference type="ARBA" id="ARBA00023288"/>
    </source>
</evidence>
<sequence>MGQILAANSEIDISQPVTQVGKLLTEWKWRDTLDVFKRFWRIPSTYGFFLSKNKLKELTVESPIDGLEHQIFSLFSKGTPPRINALEFLCAIVIYGKISWEQKVKLIMRLFDNDNDRALVRDEIVIMLNSSLNSISCMTKSPIPSNKLSVAIADQLMSQCSSQSWISTDELLFWTHNTREVYNLLHSYENLTTPTIVQLPPLLSPIKTRSLTPNKKVSKPIVTPKLNIKNLTPIRQMMPKQKSMTERFIKKPKEVYILVNGEVFTKSWALELKRTFKKLENFKHEVNTQAFGAVLSNIPLLESYANIIEDMSIIHEQANFQEILEVCCGGATSDQIKVIMGWIEENEAKMQEKIREKAQREAMKKLSEPSIRNLKRLFEIYDINRDGFIDYAELVECFKHIIEEEYLENVLRNFERDHEKLFDVQEFIRIMAPMFSDIIL</sequence>
<name>A0AAU9JDG6_9CILI</name>
<evidence type="ECO:0000256" key="2">
    <source>
        <dbReference type="ARBA" id="ARBA00022707"/>
    </source>
</evidence>
<dbReference type="PANTHER" id="PTHR23055:SF178">
    <property type="entry name" value="NEUROCALCIN HOMOLOG"/>
    <property type="match status" value="1"/>
</dbReference>
<dbReference type="Pfam" id="PF00036">
    <property type="entry name" value="EF-hand_1"/>
    <property type="match status" value="1"/>
</dbReference>
<keyword evidence="3" id="KW-0479">Metal-binding</keyword>
<feature type="domain" description="EF-hand" evidence="7">
    <location>
        <begin position="369"/>
        <end position="404"/>
    </location>
</feature>
<comment type="similarity">
    <text evidence="1">Belongs to the recoverin family.</text>
</comment>
<organism evidence="8 9">
    <name type="scientific">Blepharisma stoltei</name>
    <dbReference type="NCBI Taxonomy" id="1481888"/>
    <lineage>
        <taxon>Eukaryota</taxon>
        <taxon>Sar</taxon>
        <taxon>Alveolata</taxon>
        <taxon>Ciliophora</taxon>
        <taxon>Postciliodesmatophora</taxon>
        <taxon>Heterotrichea</taxon>
        <taxon>Heterotrichida</taxon>
        <taxon>Blepharismidae</taxon>
        <taxon>Blepharisma</taxon>
    </lineage>
</organism>
<dbReference type="SMART" id="SM00054">
    <property type="entry name" value="EFh"/>
    <property type="match status" value="3"/>
</dbReference>
<dbReference type="GO" id="GO:0005509">
    <property type="term" value="F:calcium ion binding"/>
    <property type="evidence" value="ECO:0007669"/>
    <property type="project" value="InterPro"/>
</dbReference>
<evidence type="ECO:0000313" key="8">
    <source>
        <dbReference type="EMBL" id="CAG9318791.1"/>
    </source>
</evidence>
<dbReference type="PROSITE" id="PS50222">
    <property type="entry name" value="EF_HAND_2"/>
    <property type="match status" value="1"/>
</dbReference>
<keyword evidence="6" id="KW-0449">Lipoprotein</keyword>
<dbReference type="SUPFAM" id="SSF47473">
    <property type="entry name" value="EF-hand"/>
    <property type="match status" value="1"/>
</dbReference>
<proteinExistence type="inferred from homology"/>
<dbReference type="InterPro" id="IPR011992">
    <property type="entry name" value="EF-hand-dom_pair"/>
</dbReference>
<dbReference type="InterPro" id="IPR028846">
    <property type="entry name" value="Recoverin"/>
</dbReference>
<evidence type="ECO:0000313" key="9">
    <source>
        <dbReference type="Proteomes" id="UP001162131"/>
    </source>
</evidence>
<gene>
    <name evidence="8" type="ORF">BSTOLATCC_MIC22156</name>
</gene>
<dbReference type="Gene3D" id="1.10.238.10">
    <property type="entry name" value="EF-hand"/>
    <property type="match status" value="2"/>
</dbReference>
<comment type="caution">
    <text evidence="8">The sequence shown here is derived from an EMBL/GenBank/DDBJ whole genome shotgun (WGS) entry which is preliminary data.</text>
</comment>
<dbReference type="Proteomes" id="UP001162131">
    <property type="component" value="Unassembled WGS sequence"/>
</dbReference>
<evidence type="ECO:0000256" key="3">
    <source>
        <dbReference type="ARBA" id="ARBA00022723"/>
    </source>
</evidence>
<dbReference type="EMBL" id="CAJZBQ010000021">
    <property type="protein sequence ID" value="CAG9318791.1"/>
    <property type="molecule type" value="Genomic_DNA"/>
</dbReference>
<evidence type="ECO:0000256" key="4">
    <source>
        <dbReference type="ARBA" id="ARBA00022737"/>
    </source>
</evidence>
<dbReference type="InterPro" id="IPR018247">
    <property type="entry name" value="EF_Hand_1_Ca_BS"/>
</dbReference>